<dbReference type="Gene3D" id="3.30.70.60">
    <property type="match status" value="1"/>
</dbReference>
<keyword evidence="1" id="KW-0175">Coiled coil</keyword>
<keyword evidence="2" id="KW-0812">Transmembrane</keyword>
<sequence length="205" mass="23024">MDLNELNELDLDSFGEWPTPVKAIAILLACALVGGLGYYLDTKDQLLRLEQERNTEVDLRRTFEKKQEQAANLNAYKNQLAEMKESFGAMLRQLPNKTEVGSLLVEVSQTGLANGLEFELFQPDNELKQDFYAELPIRIRVNGTYHDFGRFVSGLAALPRIVTVHDVQIADAGKGSQTGQGQKETKLNLQATLKTYRYLDEEAAQ</sequence>
<dbReference type="PANTHER" id="PTHR39555:SF1">
    <property type="entry name" value="TYPE IV PILUS INNER MEMBRANE COMPONENT PILO"/>
    <property type="match status" value="1"/>
</dbReference>
<dbReference type="PANTHER" id="PTHR39555">
    <property type="entry name" value="FIMBRIAL ASSEMBLY PROTEIN PILO-LIKE PROTEIN-RELATED"/>
    <property type="match status" value="1"/>
</dbReference>
<evidence type="ECO:0000256" key="2">
    <source>
        <dbReference type="SAM" id="Phobius"/>
    </source>
</evidence>
<gene>
    <name evidence="3" type="ORF">ACFSJC_13145</name>
</gene>
<dbReference type="PIRSF" id="PIRSF016482">
    <property type="entry name" value="PilO"/>
    <property type="match status" value="1"/>
</dbReference>
<dbReference type="InterPro" id="IPR007445">
    <property type="entry name" value="PilO"/>
</dbReference>
<evidence type="ECO:0000256" key="1">
    <source>
        <dbReference type="SAM" id="Coils"/>
    </source>
</evidence>
<keyword evidence="2" id="KW-0472">Membrane</keyword>
<dbReference type="Gene3D" id="1.10.287.540">
    <property type="entry name" value="Helix hairpin bin"/>
    <property type="match status" value="1"/>
</dbReference>
<reference evidence="4" key="1">
    <citation type="journal article" date="2019" name="Int. J. Syst. Evol. Microbiol.">
        <title>The Global Catalogue of Microorganisms (GCM) 10K type strain sequencing project: providing services to taxonomists for standard genome sequencing and annotation.</title>
        <authorList>
            <consortium name="The Broad Institute Genomics Platform"/>
            <consortium name="The Broad Institute Genome Sequencing Center for Infectious Disease"/>
            <person name="Wu L."/>
            <person name="Ma J."/>
        </authorList>
    </citation>
    <scope>NUCLEOTIDE SEQUENCE [LARGE SCALE GENOMIC DNA]</scope>
    <source>
        <strain evidence="4">KACC 12597</strain>
    </source>
</reference>
<comment type="caution">
    <text evidence="3">The sequence shown here is derived from an EMBL/GenBank/DDBJ whole genome shotgun (WGS) entry which is preliminary data.</text>
</comment>
<organism evidence="3 4">
    <name type="scientific">Thiorhodococcus fuscus</name>
    <dbReference type="NCBI Taxonomy" id="527200"/>
    <lineage>
        <taxon>Bacteria</taxon>
        <taxon>Pseudomonadati</taxon>
        <taxon>Pseudomonadota</taxon>
        <taxon>Gammaproteobacteria</taxon>
        <taxon>Chromatiales</taxon>
        <taxon>Chromatiaceae</taxon>
        <taxon>Thiorhodococcus</taxon>
    </lineage>
</organism>
<evidence type="ECO:0000313" key="3">
    <source>
        <dbReference type="EMBL" id="MFD2112787.1"/>
    </source>
</evidence>
<feature type="transmembrane region" description="Helical" evidence="2">
    <location>
        <begin position="20"/>
        <end position="40"/>
    </location>
</feature>
<name>A0ABW4YAU7_9GAMM</name>
<keyword evidence="2" id="KW-1133">Transmembrane helix</keyword>
<dbReference type="RefSeq" id="WP_386027372.1">
    <property type="nucleotide sequence ID" value="NZ_JBHUHX010000036.1"/>
</dbReference>
<keyword evidence="4" id="KW-1185">Reference proteome</keyword>
<proteinExistence type="predicted"/>
<accession>A0ABW4YAU7</accession>
<dbReference type="InterPro" id="IPR014717">
    <property type="entry name" value="Transl_elong_EF1B/ribsomal_bS6"/>
</dbReference>
<dbReference type="Proteomes" id="UP001597337">
    <property type="component" value="Unassembled WGS sequence"/>
</dbReference>
<dbReference type="EMBL" id="JBHUHX010000036">
    <property type="protein sequence ID" value="MFD2112787.1"/>
    <property type="molecule type" value="Genomic_DNA"/>
</dbReference>
<evidence type="ECO:0000313" key="4">
    <source>
        <dbReference type="Proteomes" id="UP001597337"/>
    </source>
</evidence>
<protein>
    <submittedName>
        <fullName evidence="3">Type 4a pilus biogenesis protein PilO</fullName>
    </submittedName>
</protein>
<dbReference type="Pfam" id="PF04350">
    <property type="entry name" value="PilO"/>
    <property type="match status" value="1"/>
</dbReference>
<feature type="coiled-coil region" evidence="1">
    <location>
        <begin position="49"/>
        <end position="86"/>
    </location>
</feature>